<protein>
    <submittedName>
        <fullName evidence="1">Uncharacterized protein</fullName>
    </submittedName>
</protein>
<dbReference type="Proteomes" id="UP001301769">
    <property type="component" value="Unassembled WGS sequence"/>
</dbReference>
<sequence>MTGWPVFLYKMMDTGETGSSGMESRLGSACTSSDICDPDLERVASVPSVAPICKEGASPGPQESRAQFWGSSAAVPTKDKAGKWLVCSRDRGTENVLGTPSLRNDGDAGALRARLDANDTPLLSRRLESGTVDGRVGGMRGSSVCGSFWTRSSNSVAEISLSCVGVLEALSSRRLVRFRLRDDLLGRLSAVLVFELDCFRTFDTSSRQAL</sequence>
<dbReference type="EMBL" id="MU858372">
    <property type="protein sequence ID" value="KAK4206641.1"/>
    <property type="molecule type" value="Genomic_DNA"/>
</dbReference>
<feature type="non-terminal residue" evidence="1">
    <location>
        <position position="210"/>
    </location>
</feature>
<dbReference type="AlphaFoldDB" id="A0AAN6XVW0"/>
<reference evidence="1" key="1">
    <citation type="journal article" date="2023" name="Mol. Phylogenet. Evol.">
        <title>Genome-scale phylogeny and comparative genomics of the fungal order Sordariales.</title>
        <authorList>
            <person name="Hensen N."/>
            <person name="Bonometti L."/>
            <person name="Westerberg I."/>
            <person name="Brannstrom I.O."/>
            <person name="Guillou S."/>
            <person name="Cros-Aarteil S."/>
            <person name="Calhoun S."/>
            <person name="Haridas S."/>
            <person name="Kuo A."/>
            <person name="Mondo S."/>
            <person name="Pangilinan J."/>
            <person name="Riley R."/>
            <person name="LaButti K."/>
            <person name="Andreopoulos B."/>
            <person name="Lipzen A."/>
            <person name="Chen C."/>
            <person name="Yan M."/>
            <person name="Daum C."/>
            <person name="Ng V."/>
            <person name="Clum A."/>
            <person name="Steindorff A."/>
            <person name="Ohm R.A."/>
            <person name="Martin F."/>
            <person name="Silar P."/>
            <person name="Natvig D.O."/>
            <person name="Lalanne C."/>
            <person name="Gautier V."/>
            <person name="Ament-Velasquez S.L."/>
            <person name="Kruys A."/>
            <person name="Hutchinson M.I."/>
            <person name="Powell A.J."/>
            <person name="Barry K."/>
            <person name="Miller A.N."/>
            <person name="Grigoriev I.V."/>
            <person name="Debuchy R."/>
            <person name="Gladieux P."/>
            <person name="Hiltunen Thoren M."/>
            <person name="Johannesson H."/>
        </authorList>
    </citation>
    <scope>NUCLEOTIDE SEQUENCE</scope>
    <source>
        <strain evidence="1">PSN293</strain>
    </source>
</reference>
<reference evidence="1" key="2">
    <citation type="submission" date="2023-05" db="EMBL/GenBank/DDBJ databases">
        <authorList>
            <consortium name="Lawrence Berkeley National Laboratory"/>
            <person name="Steindorff A."/>
            <person name="Hensen N."/>
            <person name="Bonometti L."/>
            <person name="Westerberg I."/>
            <person name="Brannstrom I.O."/>
            <person name="Guillou S."/>
            <person name="Cros-Aarteil S."/>
            <person name="Calhoun S."/>
            <person name="Haridas S."/>
            <person name="Kuo A."/>
            <person name="Mondo S."/>
            <person name="Pangilinan J."/>
            <person name="Riley R."/>
            <person name="Labutti K."/>
            <person name="Andreopoulos B."/>
            <person name="Lipzen A."/>
            <person name="Chen C."/>
            <person name="Yanf M."/>
            <person name="Daum C."/>
            <person name="Ng V."/>
            <person name="Clum A."/>
            <person name="Ohm R."/>
            <person name="Martin F."/>
            <person name="Silar P."/>
            <person name="Natvig D."/>
            <person name="Lalanne C."/>
            <person name="Gautier V."/>
            <person name="Ament-Velasquez S.L."/>
            <person name="Kruys A."/>
            <person name="Hutchinson M.I."/>
            <person name="Powell A.J."/>
            <person name="Barry K."/>
            <person name="Miller A.N."/>
            <person name="Grigoriev I.V."/>
            <person name="Debuchy R."/>
            <person name="Gladieux P."/>
            <person name="Thoren M.H."/>
            <person name="Johannesson H."/>
        </authorList>
    </citation>
    <scope>NUCLEOTIDE SEQUENCE</scope>
    <source>
        <strain evidence="1">PSN293</strain>
    </source>
</reference>
<organism evidence="1 2">
    <name type="scientific">Rhypophila decipiens</name>
    <dbReference type="NCBI Taxonomy" id="261697"/>
    <lineage>
        <taxon>Eukaryota</taxon>
        <taxon>Fungi</taxon>
        <taxon>Dikarya</taxon>
        <taxon>Ascomycota</taxon>
        <taxon>Pezizomycotina</taxon>
        <taxon>Sordariomycetes</taxon>
        <taxon>Sordariomycetidae</taxon>
        <taxon>Sordariales</taxon>
        <taxon>Naviculisporaceae</taxon>
        <taxon>Rhypophila</taxon>
    </lineage>
</organism>
<keyword evidence="2" id="KW-1185">Reference proteome</keyword>
<comment type="caution">
    <text evidence="1">The sequence shown here is derived from an EMBL/GenBank/DDBJ whole genome shotgun (WGS) entry which is preliminary data.</text>
</comment>
<name>A0AAN6XVW0_9PEZI</name>
<accession>A0AAN6XVW0</accession>
<evidence type="ECO:0000313" key="1">
    <source>
        <dbReference type="EMBL" id="KAK4206641.1"/>
    </source>
</evidence>
<evidence type="ECO:0000313" key="2">
    <source>
        <dbReference type="Proteomes" id="UP001301769"/>
    </source>
</evidence>
<gene>
    <name evidence="1" type="ORF">QBC37DRAFT_434646</name>
</gene>
<proteinExistence type="predicted"/>